<evidence type="ECO:0000259" key="1">
    <source>
        <dbReference type="Pfam" id="PF00248"/>
    </source>
</evidence>
<dbReference type="SUPFAM" id="SSF51430">
    <property type="entry name" value="NAD(P)-linked oxidoreductase"/>
    <property type="match status" value="1"/>
</dbReference>
<feature type="domain" description="NADP-dependent oxidoreductase" evidence="1">
    <location>
        <begin position="67"/>
        <end position="211"/>
    </location>
</feature>
<name>A0A6G0WVP3_9STRA</name>
<keyword evidence="3" id="KW-1185">Reference proteome</keyword>
<dbReference type="Gene3D" id="3.20.20.100">
    <property type="entry name" value="NADP-dependent oxidoreductase domain"/>
    <property type="match status" value="1"/>
</dbReference>
<dbReference type="InterPro" id="IPR023210">
    <property type="entry name" value="NADP_OxRdtase_dom"/>
</dbReference>
<evidence type="ECO:0000313" key="3">
    <source>
        <dbReference type="Proteomes" id="UP000481153"/>
    </source>
</evidence>
<gene>
    <name evidence="2" type="ORF">Ae201684_011231</name>
</gene>
<dbReference type="InterPro" id="IPR036812">
    <property type="entry name" value="NAD(P)_OxRdtase_dom_sf"/>
</dbReference>
<sequence>MWGYAFHGGSSRFSERHRVLFSLSNMDADRKNLGIALRTGARGLFISSPDDSTQLAAARTVLRDVLPTTPRHEIRVVVQCSSTWTLNTMIERSKEVATKTGLDYIDAVLYPAALLSPEVQGKAQIQELVAIWAAMTGLIDAGAARHIGVCDFQVHQLEILFHRFPTRPIEIYCFKSVTPFMPMVHTTHFCHTKGIDVIACFAVDLETLSFKEKEEWKALATSIAVSHQKVHVVCNLPSETIRGDTHAVAINQTTVQHDVNSEFPRTHFEVLAAWLTQRGLIAVPSVEGDEPYEDGMCDALFSLCHPFSREPTAAAPTNPHQFILSNEEMARITGLSSQ</sequence>
<protein>
    <recommendedName>
        <fullName evidence="1">NADP-dependent oxidoreductase domain-containing protein</fullName>
    </recommendedName>
</protein>
<dbReference type="Pfam" id="PF00248">
    <property type="entry name" value="Aldo_ket_red"/>
    <property type="match status" value="1"/>
</dbReference>
<reference evidence="2 3" key="1">
    <citation type="submission" date="2019-07" db="EMBL/GenBank/DDBJ databases">
        <title>Genomics analysis of Aphanomyces spp. identifies a new class of oomycete effector associated with host adaptation.</title>
        <authorList>
            <person name="Gaulin E."/>
        </authorList>
    </citation>
    <scope>NUCLEOTIDE SEQUENCE [LARGE SCALE GENOMIC DNA]</scope>
    <source>
        <strain evidence="2 3">ATCC 201684</strain>
    </source>
</reference>
<dbReference type="VEuPathDB" id="FungiDB:AeMF1_014860"/>
<organism evidence="2 3">
    <name type="scientific">Aphanomyces euteiches</name>
    <dbReference type="NCBI Taxonomy" id="100861"/>
    <lineage>
        <taxon>Eukaryota</taxon>
        <taxon>Sar</taxon>
        <taxon>Stramenopiles</taxon>
        <taxon>Oomycota</taxon>
        <taxon>Saprolegniomycetes</taxon>
        <taxon>Saprolegniales</taxon>
        <taxon>Verrucalvaceae</taxon>
        <taxon>Aphanomyces</taxon>
    </lineage>
</organism>
<dbReference type="AlphaFoldDB" id="A0A6G0WVP3"/>
<accession>A0A6G0WVP3</accession>
<dbReference type="EMBL" id="VJMJ01000141">
    <property type="protein sequence ID" value="KAF0731611.1"/>
    <property type="molecule type" value="Genomic_DNA"/>
</dbReference>
<comment type="caution">
    <text evidence="2">The sequence shown here is derived from an EMBL/GenBank/DDBJ whole genome shotgun (WGS) entry which is preliminary data.</text>
</comment>
<evidence type="ECO:0000313" key="2">
    <source>
        <dbReference type="EMBL" id="KAF0731611.1"/>
    </source>
</evidence>
<proteinExistence type="predicted"/>
<dbReference type="Proteomes" id="UP000481153">
    <property type="component" value="Unassembled WGS sequence"/>
</dbReference>